<name>A0A1F7U6N0_9BACT</name>
<feature type="transmembrane region" description="Helical" evidence="1">
    <location>
        <begin position="32"/>
        <end position="52"/>
    </location>
</feature>
<reference evidence="2 3" key="1">
    <citation type="journal article" date="2016" name="Nat. Commun.">
        <title>Thousands of microbial genomes shed light on interconnected biogeochemical processes in an aquifer system.</title>
        <authorList>
            <person name="Anantharaman K."/>
            <person name="Brown C.T."/>
            <person name="Hug L.A."/>
            <person name="Sharon I."/>
            <person name="Castelle C.J."/>
            <person name="Probst A.J."/>
            <person name="Thomas B.C."/>
            <person name="Singh A."/>
            <person name="Wilkins M.J."/>
            <person name="Karaoz U."/>
            <person name="Brodie E.L."/>
            <person name="Williams K.H."/>
            <person name="Hubbard S.S."/>
            <person name="Banfield J.F."/>
        </authorList>
    </citation>
    <scope>NUCLEOTIDE SEQUENCE [LARGE SCALE GENOMIC DNA]</scope>
</reference>
<keyword evidence="1" id="KW-0812">Transmembrane</keyword>
<evidence type="ECO:0000313" key="2">
    <source>
        <dbReference type="EMBL" id="OGL73881.1"/>
    </source>
</evidence>
<feature type="transmembrane region" description="Helical" evidence="1">
    <location>
        <begin position="259"/>
        <end position="278"/>
    </location>
</feature>
<feature type="transmembrane region" description="Helical" evidence="1">
    <location>
        <begin position="118"/>
        <end position="137"/>
    </location>
</feature>
<evidence type="ECO:0000256" key="1">
    <source>
        <dbReference type="SAM" id="Phobius"/>
    </source>
</evidence>
<keyword evidence="1" id="KW-1133">Transmembrane helix</keyword>
<dbReference type="SUPFAM" id="SSF103481">
    <property type="entry name" value="Multidrug resistance efflux transporter EmrE"/>
    <property type="match status" value="1"/>
</dbReference>
<evidence type="ECO:0008006" key="4">
    <source>
        <dbReference type="Google" id="ProtNLM"/>
    </source>
</evidence>
<evidence type="ECO:0000313" key="3">
    <source>
        <dbReference type="Proteomes" id="UP000177088"/>
    </source>
</evidence>
<accession>A0A1F7U6N0</accession>
<gene>
    <name evidence="2" type="ORF">A3C96_01395</name>
</gene>
<keyword evidence="1" id="KW-0472">Membrane</keyword>
<sequence>MLGIIFQAIASFFEEISGSLEKLIVEKKLASFYAIGFLNAALSLGFYAIYALTGKGRFVIHPASLPSLAVLVILAVAQAYATMKGTSLAARSTFNFVRTGTMPLLLLADLALGYGIGWRQILGIACIVLALLVLFMNHGIERRGLGLVVFTAINAAVTISIYKWHITKWNSVAAEQLVLHVFIAAYFLFGAVRLRRENPFRLLRNRTALAQTGSYAFGSFLEGFAYQYAPASIILAAKRSFAVLWSILAGNRVFHEKRLVLKLITFIMVAAGIVLLAVA</sequence>
<feature type="transmembrane region" description="Helical" evidence="1">
    <location>
        <begin position="144"/>
        <end position="165"/>
    </location>
</feature>
<dbReference type="EMBL" id="MGEA01000043">
    <property type="protein sequence ID" value="OGL73881.1"/>
    <property type="molecule type" value="Genomic_DNA"/>
</dbReference>
<comment type="caution">
    <text evidence="2">The sequence shown here is derived from an EMBL/GenBank/DDBJ whole genome shotgun (WGS) entry which is preliminary data.</text>
</comment>
<feature type="transmembrane region" description="Helical" evidence="1">
    <location>
        <begin position="93"/>
        <end position="112"/>
    </location>
</feature>
<dbReference type="AlphaFoldDB" id="A0A1F7U6N0"/>
<dbReference type="Proteomes" id="UP000177088">
    <property type="component" value="Unassembled WGS sequence"/>
</dbReference>
<proteinExistence type="predicted"/>
<dbReference type="InterPro" id="IPR037185">
    <property type="entry name" value="EmrE-like"/>
</dbReference>
<protein>
    <recommendedName>
        <fullName evidence="4">EamA domain-containing protein</fullName>
    </recommendedName>
</protein>
<organism evidence="2 3">
    <name type="scientific">Candidatus Uhrbacteria bacterium RIFCSPHIGHO2_02_FULL_60_10</name>
    <dbReference type="NCBI Taxonomy" id="1802392"/>
    <lineage>
        <taxon>Bacteria</taxon>
        <taxon>Candidatus Uhriibacteriota</taxon>
    </lineage>
</organism>
<feature type="transmembrane region" description="Helical" evidence="1">
    <location>
        <begin position="58"/>
        <end position="81"/>
    </location>
</feature>
<feature type="transmembrane region" description="Helical" evidence="1">
    <location>
        <begin position="177"/>
        <end position="194"/>
    </location>
</feature>